<keyword evidence="2" id="KW-1185">Reference proteome</keyword>
<gene>
    <name evidence="1" type="ORF">AMTR_s00003p00259980</name>
</gene>
<dbReference type="Gramene" id="ERN03415">
    <property type="protein sequence ID" value="ERN03415"/>
    <property type="gene ID" value="AMTR_s00003p00259980"/>
</dbReference>
<organism evidence="1 2">
    <name type="scientific">Amborella trichopoda</name>
    <dbReference type="NCBI Taxonomy" id="13333"/>
    <lineage>
        <taxon>Eukaryota</taxon>
        <taxon>Viridiplantae</taxon>
        <taxon>Streptophyta</taxon>
        <taxon>Embryophyta</taxon>
        <taxon>Tracheophyta</taxon>
        <taxon>Spermatophyta</taxon>
        <taxon>Magnoliopsida</taxon>
        <taxon>Amborellales</taxon>
        <taxon>Amborellaceae</taxon>
        <taxon>Amborella</taxon>
    </lineage>
</organism>
<evidence type="ECO:0000313" key="2">
    <source>
        <dbReference type="Proteomes" id="UP000017836"/>
    </source>
</evidence>
<dbReference type="AlphaFoldDB" id="W1P8V0"/>
<dbReference type="HOGENOM" id="CLU_2200446_0_0_1"/>
<accession>W1P8V0</accession>
<protein>
    <submittedName>
        <fullName evidence="1">Uncharacterized protein</fullName>
    </submittedName>
</protein>
<evidence type="ECO:0000313" key="1">
    <source>
        <dbReference type="EMBL" id="ERN03415.1"/>
    </source>
</evidence>
<name>W1P8V0_AMBTC</name>
<reference evidence="2" key="1">
    <citation type="journal article" date="2013" name="Science">
        <title>The Amborella genome and the evolution of flowering plants.</title>
        <authorList>
            <consortium name="Amborella Genome Project"/>
        </authorList>
    </citation>
    <scope>NUCLEOTIDE SEQUENCE [LARGE SCALE GENOMIC DNA]</scope>
</reference>
<dbReference type="Proteomes" id="UP000017836">
    <property type="component" value="Unassembled WGS sequence"/>
</dbReference>
<proteinExistence type="predicted"/>
<sequence length="108" mass="12516">MNQWPTPQYEFLMELMADKANKGMIINVRVQIWLLQVFPSGQKNLPNLAGMKRLWRRKRWLEKLPLLQGELDLECCRGIGDEILDKIPEKFGDVLSGLPLPLPLPLHL</sequence>
<dbReference type="EMBL" id="KI394358">
    <property type="protein sequence ID" value="ERN03415.1"/>
    <property type="molecule type" value="Genomic_DNA"/>
</dbReference>